<comment type="subcellular location">
    <subcellularLocation>
        <location evidence="1 8">Cell membrane</location>
        <topology evidence="1 8">Multi-pass membrane protein</topology>
    </subcellularLocation>
</comment>
<evidence type="ECO:0000256" key="2">
    <source>
        <dbReference type="ARBA" id="ARBA00005697"/>
    </source>
</evidence>
<evidence type="ECO:0000256" key="7">
    <source>
        <dbReference type="ARBA" id="ARBA00023136"/>
    </source>
</evidence>
<evidence type="ECO:0000313" key="11">
    <source>
        <dbReference type="Proteomes" id="UP000589516"/>
    </source>
</evidence>
<feature type="transmembrane region" description="Helical" evidence="9">
    <location>
        <begin position="443"/>
        <end position="460"/>
    </location>
</feature>
<feature type="transmembrane region" description="Helical" evidence="9">
    <location>
        <begin position="20"/>
        <end position="38"/>
    </location>
</feature>
<evidence type="ECO:0000256" key="8">
    <source>
        <dbReference type="PIRNR" id="PIRNR005353"/>
    </source>
</evidence>
<gene>
    <name evidence="10" type="ORF">EYQ16_01660</name>
</gene>
<keyword evidence="6 8" id="KW-1133">Transmembrane helix</keyword>
<evidence type="ECO:0000256" key="4">
    <source>
        <dbReference type="ARBA" id="ARBA00022475"/>
    </source>
</evidence>
<keyword evidence="4 8" id="KW-1003">Cell membrane</keyword>
<keyword evidence="7 8" id="KW-0472">Membrane</keyword>
<feature type="transmembrane region" description="Helical" evidence="9">
    <location>
        <begin position="59"/>
        <end position="81"/>
    </location>
</feature>
<feature type="transmembrane region" description="Helical" evidence="9">
    <location>
        <begin position="313"/>
        <end position="335"/>
    </location>
</feature>
<feature type="transmembrane region" description="Helical" evidence="9">
    <location>
        <begin position="347"/>
        <end position="367"/>
    </location>
</feature>
<dbReference type="AlphaFoldDB" id="A0A7C8DNH8"/>
<dbReference type="GO" id="GO:0005886">
    <property type="term" value="C:plasma membrane"/>
    <property type="evidence" value="ECO:0007669"/>
    <property type="project" value="UniProtKB-SubCell"/>
</dbReference>
<comment type="similarity">
    <text evidence="2 8">Belongs to the nucleobase:cation symporter-2 (NCS2) (TC 2.A.40) family. Azg-like subfamily.</text>
</comment>
<evidence type="ECO:0000256" key="1">
    <source>
        <dbReference type="ARBA" id="ARBA00004651"/>
    </source>
</evidence>
<feature type="transmembrane region" description="Helical" evidence="9">
    <location>
        <begin position="374"/>
        <end position="392"/>
    </location>
</feature>
<dbReference type="Pfam" id="PF00860">
    <property type="entry name" value="Xan_ur_permease"/>
    <property type="match status" value="1"/>
</dbReference>
<feature type="transmembrane region" description="Helical" evidence="9">
    <location>
        <begin position="210"/>
        <end position="230"/>
    </location>
</feature>
<dbReference type="GO" id="GO:0005345">
    <property type="term" value="F:purine nucleobase transmembrane transporter activity"/>
    <property type="evidence" value="ECO:0007669"/>
    <property type="project" value="TreeGrafter"/>
</dbReference>
<reference evidence="11" key="1">
    <citation type="journal article" date="2019" name="bioRxiv">
        <title>Genome diversification in globally distributed novel marine Proteobacteria is linked to environmental adaptation.</title>
        <authorList>
            <person name="Zhou Z."/>
            <person name="Tran P.Q."/>
            <person name="Kieft K."/>
            <person name="Anantharaman K."/>
        </authorList>
    </citation>
    <scope>NUCLEOTIDE SEQUENCE [LARGE SCALE GENOMIC DNA]</scope>
</reference>
<comment type="caution">
    <text evidence="10">The sequence shown here is derived from an EMBL/GenBank/DDBJ whole genome shotgun (WGS) entry which is preliminary data.</text>
</comment>
<feature type="transmembrane region" description="Helical" evidence="9">
    <location>
        <begin position="187"/>
        <end position="203"/>
    </location>
</feature>
<evidence type="ECO:0000256" key="5">
    <source>
        <dbReference type="ARBA" id="ARBA00022692"/>
    </source>
</evidence>
<name>A0A7C8DNH8_9ARCH</name>
<dbReference type="PANTHER" id="PTHR43337:SF1">
    <property type="entry name" value="XANTHINE_URACIL PERMEASE C887.17-RELATED"/>
    <property type="match status" value="1"/>
</dbReference>
<accession>A0A7C8DNH8</accession>
<evidence type="ECO:0000256" key="9">
    <source>
        <dbReference type="SAM" id="Phobius"/>
    </source>
</evidence>
<feature type="transmembrane region" description="Helical" evidence="9">
    <location>
        <begin position="271"/>
        <end position="293"/>
    </location>
</feature>
<sequence length="476" mass="50136">MNEKIDEYFGISRQGSTIEGEIRAGVTTFLTMAYILIVNPKMMSGSDITFMDFETGIPFNDALFATAVAACVACLIMGLWANLPFALAPGMGLNAYFLYGVCLGMGIPWDVALAAVFVEGLLFLGLASTGARAAMINAIPKDLKIATMAGIGLFLAIIGMEEAGWVVDNPATLVDLSATSGWTHMSGELWALIGLLLTAILMARKQKGAIMISIFVVAICGWGLGVTDAYNGTEAAFPDSIVSTPEMPTKTMGAVFGALGDIGGEVGLGTFLMVMIAFFFVDIFDTAGTLYGVGRMAGKIDENDELENANEAFMADAAGTAVGALMGTSTVTTYIESAAGIEEGGKTGLTAVVVGILFLLGLFFADLFSAIPTFAVAPALIVIGAMMMRGIADIHWNDMEIAVPAFLTISLMPFTYSIADGIAWGVISYVAIKIGVGKHEEILNNRILLAIFVLMAMFYLGPGDQSTFDWILGALN</sequence>
<dbReference type="EMBL" id="DUAV01000016">
    <property type="protein sequence ID" value="HIG63212.1"/>
    <property type="molecule type" value="Genomic_DNA"/>
</dbReference>
<dbReference type="PIRSF" id="PIRSF005353">
    <property type="entry name" value="PbuG"/>
    <property type="match status" value="1"/>
</dbReference>
<dbReference type="InterPro" id="IPR026033">
    <property type="entry name" value="Azg-like_bact_archaea"/>
</dbReference>
<dbReference type="InterPro" id="IPR006043">
    <property type="entry name" value="NCS2"/>
</dbReference>
<feature type="transmembrane region" description="Helical" evidence="9">
    <location>
        <begin position="145"/>
        <end position="167"/>
    </location>
</feature>
<dbReference type="PANTHER" id="PTHR43337">
    <property type="entry name" value="XANTHINE/URACIL PERMEASE C887.17-RELATED"/>
    <property type="match status" value="1"/>
</dbReference>
<dbReference type="Proteomes" id="UP000589516">
    <property type="component" value="Unassembled WGS sequence"/>
</dbReference>
<evidence type="ECO:0000256" key="6">
    <source>
        <dbReference type="ARBA" id="ARBA00022989"/>
    </source>
</evidence>
<keyword evidence="3 8" id="KW-0813">Transport</keyword>
<dbReference type="InterPro" id="IPR045018">
    <property type="entry name" value="Azg-like"/>
</dbReference>
<evidence type="ECO:0000313" key="10">
    <source>
        <dbReference type="EMBL" id="HIG63212.1"/>
    </source>
</evidence>
<feature type="transmembrane region" description="Helical" evidence="9">
    <location>
        <begin position="404"/>
        <end position="431"/>
    </location>
</feature>
<protein>
    <submittedName>
        <fullName evidence="10">NCS2 family permease</fullName>
    </submittedName>
</protein>
<feature type="transmembrane region" description="Helical" evidence="9">
    <location>
        <begin position="96"/>
        <end position="124"/>
    </location>
</feature>
<keyword evidence="5 8" id="KW-0812">Transmembrane</keyword>
<organism evidence="10 11">
    <name type="scientific">Marine Group III euryarchaeote</name>
    <dbReference type="NCBI Taxonomy" id="2173149"/>
    <lineage>
        <taxon>Archaea</taxon>
        <taxon>Methanobacteriati</taxon>
        <taxon>Thermoplasmatota</taxon>
        <taxon>Thermoplasmata</taxon>
        <taxon>Candidatus Thermoprofundales</taxon>
    </lineage>
</organism>
<evidence type="ECO:0000256" key="3">
    <source>
        <dbReference type="ARBA" id="ARBA00022448"/>
    </source>
</evidence>
<proteinExistence type="inferred from homology"/>